<dbReference type="EMBL" id="JYDL01000016">
    <property type="protein sequence ID" value="KRX24652.1"/>
    <property type="molecule type" value="Genomic_DNA"/>
</dbReference>
<evidence type="ECO:0000313" key="2">
    <source>
        <dbReference type="Proteomes" id="UP000054630"/>
    </source>
</evidence>
<comment type="caution">
    <text evidence="1">The sequence shown here is derived from an EMBL/GenBank/DDBJ whole genome shotgun (WGS) entry which is preliminary data.</text>
</comment>
<accession>A0A0V0SD19</accession>
<sequence>MRYIKISFIDKITCREVETHDTAVVKERQTSTHTQCEQQKTEFLQIIYDYIEFIYEKDSLILNQADYDIK</sequence>
<proteinExistence type="predicted"/>
<gene>
    <name evidence="1" type="ORF">T07_7110</name>
</gene>
<dbReference type="AlphaFoldDB" id="A0A0V0SD19"/>
<reference evidence="1 2" key="1">
    <citation type="submission" date="2015-01" db="EMBL/GenBank/DDBJ databases">
        <title>Evolution of Trichinella species and genotypes.</title>
        <authorList>
            <person name="Korhonen P.K."/>
            <person name="Edoardo P."/>
            <person name="Giuseppe L.R."/>
            <person name="Gasser R.B."/>
        </authorList>
    </citation>
    <scope>NUCLEOTIDE SEQUENCE [LARGE SCALE GENOMIC DNA]</scope>
    <source>
        <strain evidence="1">ISS37</strain>
    </source>
</reference>
<evidence type="ECO:0000313" key="1">
    <source>
        <dbReference type="EMBL" id="KRX24652.1"/>
    </source>
</evidence>
<protein>
    <submittedName>
        <fullName evidence="1">Uncharacterized protein</fullName>
    </submittedName>
</protein>
<organism evidence="1 2">
    <name type="scientific">Trichinella nelsoni</name>
    <dbReference type="NCBI Taxonomy" id="6336"/>
    <lineage>
        <taxon>Eukaryota</taxon>
        <taxon>Metazoa</taxon>
        <taxon>Ecdysozoa</taxon>
        <taxon>Nematoda</taxon>
        <taxon>Enoplea</taxon>
        <taxon>Dorylaimia</taxon>
        <taxon>Trichinellida</taxon>
        <taxon>Trichinellidae</taxon>
        <taxon>Trichinella</taxon>
    </lineage>
</organism>
<dbReference type="Proteomes" id="UP000054630">
    <property type="component" value="Unassembled WGS sequence"/>
</dbReference>
<keyword evidence="2" id="KW-1185">Reference proteome</keyword>
<name>A0A0V0SD19_9BILA</name>